<dbReference type="Proteomes" id="UP001225906">
    <property type="component" value="Unassembled WGS sequence"/>
</dbReference>
<name>A0ABT9JU70_9PROT</name>
<evidence type="ECO:0000313" key="3">
    <source>
        <dbReference type="Proteomes" id="UP001225906"/>
    </source>
</evidence>
<dbReference type="EMBL" id="JAVCAP010000020">
    <property type="protein sequence ID" value="MDP8568071.1"/>
    <property type="molecule type" value="Genomic_DNA"/>
</dbReference>
<accession>A0ABT9JU70</accession>
<evidence type="ECO:0000259" key="1">
    <source>
        <dbReference type="Pfam" id="PF18765"/>
    </source>
</evidence>
<comment type="caution">
    <text evidence="2">The sequence shown here is derived from an EMBL/GenBank/DDBJ whole genome shotgun (WGS) entry which is preliminary data.</text>
</comment>
<dbReference type="RefSeq" id="WP_306389794.1">
    <property type="nucleotide sequence ID" value="NZ_JAVCAP010000020.1"/>
</dbReference>
<dbReference type="EC" id="2.7.7.-" evidence="2"/>
<organism evidence="2 3">
    <name type="scientific">Methylophilus aquaticus</name>
    <dbReference type="NCBI Taxonomy" id="1971610"/>
    <lineage>
        <taxon>Bacteria</taxon>
        <taxon>Pseudomonadati</taxon>
        <taxon>Pseudomonadota</taxon>
        <taxon>Betaproteobacteria</taxon>
        <taxon>Nitrosomonadales</taxon>
        <taxon>Methylophilaceae</taxon>
        <taxon>Methylophilus</taxon>
    </lineage>
</organism>
<gene>
    <name evidence="2" type="ORF">Q9291_09440</name>
</gene>
<keyword evidence="2" id="KW-0548">Nucleotidyltransferase</keyword>
<evidence type="ECO:0000313" key="2">
    <source>
        <dbReference type="EMBL" id="MDP8568071.1"/>
    </source>
</evidence>
<dbReference type="CDD" id="cd05403">
    <property type="entry name" value="NT_KNTase_like"/>
    <property type="match status" value="1"/>
</dbReference>
<sequence length="103" mass="11782">MTFGLPDTAIQKLKEVFNQDTRIENVWLYGSRALGREKPASDIDLCIEAEALKLRDLHLIEGKIDDLNLPWKVDLSLKHQIDNPALVAHIEQLGINFLTRTIY</sequence>
<reference evidence="3" key="1">
    <citation type="journal article" date="2019" name="Int. J. Syst. Evol. Microbiol.">
        <title>The Global Catalogue of Microorganisms (GCM) 10K type strain sequencing project: providing services to taxonomists for standard genome sequencing and annotation.</title>
        <authorList>
            <consortium name="The Broad Institute Genomics Platform"/>
            <consortium name="The Broad Institute Genome Sequencing Center for Infectious Disease"/>
            <person name="Wu L."/>
            <person name="Ma J."/>
        </authorList>
    </citation>
    <scope>NUCLEOTIDE SEQUENCE [LARGE SCALE GENOMIC DNA]</scope>
    <source>
        <strain evidence="3">VKM B-3159</strain>
    </source>
</reference>
<protein>
    <submittedName>
        <fullName evidence="2">Nucleotidyltransferase domain-containing protein</fullName>
        <ecNumber evidence="2">2.7.7.-</ecNumber>
    </submittedName>
</protein>
<proteinExistence type="predicted"/>
<feature type="domain" description="Polymerase beta nucleotidyltransferase" evidence="1">
    <location>
        <begin position="11"/>
        <end position="97"/>
    </location>
</feature>
<dbReference type="GO" id="GO:0016779">
    <property type="term" value="F:nucleotidyltransferase activity"/>
    <property type="evidence" value="ECO:0007669"/>
    <property type="project" value="UniProtKB-KW"/>
</dbReference>
<keyword evidence="2" id="KW-0808">Transferase</keyword>
<dbReference type="SUPFAM" id="SSF81301">
    <property type="entry name" value="Nucleotidyltransferase"/>
    <property type="match status" value="1"/>
</dbReference>
<dbReference type="InterPro" id="IPR041633">
    <property type="entry name" value="Polbeta"/>
</dbReference>
<dbReference type="Pfam" id="PF18765">
    <property type="entry name" value="Polbeta"/>
    <property type="match status" value="1"/>
</dbReference>
<keyword evidence="3" id="KW-1185">Reference proteome</keyword>
<dbReference type="Gene3D" id="3.30.460.10">
    <property type="entry name" value="Beta Polymerase, domain 2"/>
    <property type="match status" value="1"/>
</dbReference>
<dbReference type="InterPro" id="IPR043519">
    <property type="entry name" value="NT_sf"/>
</dbReference>